<name>A0A1G1UXJ3_9BACT</name>
<sequence length="94" mass="10573">MFTACAGNACCVTFFGMEIRNQVKSILAEKLGLEVTDIEDQSFLEEDLGINAIIMTDILNTIKEKAYVEVPEEEVRLNQTVEQFVNLVEENSPE</sequence>
<feature type="domain" description="Carrier" evidence="1">
    <location>
        <begin position="17"/>
        <end position="92"/>
    </location>
</feature>
<dbReference type="Pfam" id="PF00550">
    <property type="entry name" value="PP-binding"/>
    <property type="match status" value="1"/>
</dbReference>
<dbReference type="Gene3D" id="1.10.1200.10">
    <property type="entry name" value="ACP-like"/>
    <property type="match status" value="1"/>
</dbReference>
<dbReference type="Proteomes" id="UP000177967">
    <property type="component" value="Unassembled WGS sequence"/>
</dbReference>
<gene>
    <name evidence="2" type="ORF">A2782_01735</name>
</gene>
<reference evidence="2 3" key="1">
    <citation type="journal article" date="2016" name="Nat. Commun.">
        <title>Thousands of microbial genomes shed light on interconnected biogeochemical processes in an aquifer system.</title>
        <authorList>
            <person name="Anantharaman K."/>
            <person name="Brown C.T."/>
            <person name="Hug L.A."/>
            <person name="Sharon I."/>
            <person name="Castelle C.J."/>
            <person name="Probst A.J."/>
            <person name="Thomas B.C."/>
            <person name="Singh A."/>
            <person name="Wilkins M.J."/>
            <person name="Karaoz U."/>
            <person name="Brodie E.L."/>
            <person name="Williams K.H."/>
            <person name="Hubbard S.S."/>
            <person name="Banfield J.F."/>
        </authorList>
    </citation>
    <scope>NUCLEOTIDE SEQUENCE [LARGE SCALE GENOMIC DNA]</scope>
</reference>
<evidence type="ECO:0000313" key="3">
    <source>
        <dbReference type="Proteomes" id="UP000177967"/>
    </source>
</evidence>
<dbReference type="STRING" id="1797513.A2782_01735"/>
<dbReference type="EMBL" id="MHBW01000035">
    <property type="protein sequence ID" value="OGY07844.1"/>
    <property type="molecule type" value="Genomic_DNA"/>
</dbReference>
<protein>
    <recommendedName>
        <fullName evidence="1">Carrier domain-containing protein</fullName>
    </recommendedName>
</protein>
<dbReference type="PROSITE" id="PS50075">
    <property type="entry name" value="CARRIER"/>
    <property type="match status" value="1"/>
</dbReference>
<accession>A0A1G1UXJ3</accession>
<dbReference type="InterPro" id="IPR009081">
    <property type="entry name" value="PP-bd_ACP"/>
</dbReference>
<dbReference type="AlphaFoldDB" id="A0A1G1UXJ3"/>
<dbReference type="SUPFAM" id="SSF47336">
    <property type="entry name" value="ACP-like"/>
    <property type="match status" value="1"/>
</dbReference>
<dbReference type="InterPro" id="IPR036736">
    <property type="entry name" value="ACP-like_sf"/>
</dbReference>
<evidence type="ECO:0000259" key="1">
    <source>
        <dbReference type="PROSITE" id="PS50075"/>
    </source>
</evidence>
<organism evidence="2 3">
    <name type="scientific">Candidatus Blackburnbacteria bacterium RIFCSPHIGHO2_01_FULL_43_15b</name>
    <dbReference type="NCBI Taxonomy" id="1797513"/>
    <lineage>
        <taxon>Bacteria</taxon>
        <taxon>Candidatus Blackburniibacteriota</taxon>
    </lineage>
</organism>
<proteinExistence type="predicted"/>
<evidence type="ECO:0000313" key="2">
    <source>
        <dbReference type="EMBL" id="OGY07844.1"/>
    </source>
</evidence>
<comment type="caution">
    <text evidence="2">The sequence shown here is derived from an EMBL/GenBank/DDBJ whole genome shotgun (WGS) entry which is preliminary data.</text>
</comment>